<dbReference type="RefSeq" id="WP_094475054.1">
    <property type="nucleotide sequence ID" value="NZ_NOXT01000124.1"/>
</dbReference>
<dbReference type="Pfam" id="PF18089">
    <property type="entry name" value="DAPG_hydrolase"/>
    <property type="match status" value="1"/>
</dbReference>
<dbReference type="Proteomes" id="UP000216991">
    <property type="component" value="Unassembled WGS sequence"/>
</dbReference>
<dbReference type="GO" id="GO:0016787">
    <property type="term" value="F:hydrolase activity"/>
    <property type="evidence" value="ECO:0007669"/>
    <property type="project" value="UniProtKB-KW"/>
</dbReference>
<keyword evidence="2" id="KW-0479">Metal-binding</keyword>
<dbReference type="AlphaFoldDB" id="A0A255Y6B9"/>
<dbReference type="GO" id="GO:0046872">
    <property type="term" value="F:metal ion binding"/>
    <property type="evidence" value="ECO:0007669"/>
    <property type="project" value="UniProtKB-KW"/>
</dbReference>
<protein>
    <recommendedName>
        <fullName evidence="6">DAPG hydrolase PhiG domain-containing protein</fullName>
    </recommendedName>
</protein>
<evidence type="ECO:0000256" key="5">
    <source>
        <dbReference type="ARBA" id="ARBA00023459"/>
    </source>
</evidence>
<gene>
    <name evidence="7" type="ORF">CHU93_15560</name>
</gene>
<evidence type="ECO:0000256" key="1">
    <source>
        <dbReference type="ARBA" id="ARBA00001947"/>
    </source>
</evidence>
<keyword evidence="3" id="KW-0378">Hydrolase</keyword>
<evidence type="ECO:0000256" key="4">
    <source>
        <dbReference type="ARBA" id="ARBA00022833"/>
    </source>
</evidence>
<dbReference type="InterPro" id="IPR041526">
    <property type="entry name" value="DAPG_hydrolase"/>
</dbReference>
<organism evidence="7 8">
    <name type="scientific">Sandarakinorhabdus cyanobacteriorum</name>
    <dbReference type="NCBI Taxonomy" id="1981098"/>
    <lineage>
        <taxon>Bacteria</taxon>
        <taxon>Pseudomonadati</taxon>
        <taxon>Pseudomonadota</taxon>
        <taxon>Alphaproteobacteria</taxon>
        <taxon>Sphingomonadales</taxon>
        <taxon>Sphingosinicellaceae</taxon>
        <taxon>Sandarakinorhabdus</taxon>
    </lineage>
</organism>
<keyword evidence="8" id="KW-1185">Reference proteome</keyword>
<evidence type="ECO:0000256" key="3">
    <source>
        <dbReference type="ARBA" id="ARBA00022801"/>
    </source>
</evidence>
<comment type="similarity">
    <text evidence="5">Belongs to the DAPG/phloretin hydrolase family.</text>
</comment>
<comment type="caution">
    <text evidence="7">The sequence shown here is derived from an EMBL/GenBank/DDBJ whole genome shotgun (WGS) entry which is preliminary data.</text>
</comment>
<proteinExistence type="inferred from homology"/>
<comment type="cofactor">
    <cofactor evidence="1">
        <name>Zn(2+)</name>
        <dbReference type="ChEBI" id="CHEBI:29105"/>
    </cofactor>
</comment>
<evidence type="ECO:0000259" key="6">
    <source>
        <dbReference type="Pfam" id="PF18089"/>
    </source>
</evidence>
<name>A0A255Y6B9_9SPHN</name>
<dbReference type="EMBL" id="NOXT01000124">
    <property type="protein sequence ID" value="OYQ24769.1"/>
    <property type="molecule type" value="Genomic_DNA"/>
</dbReference>
<keyword evidence="4" id="KW-0862">Zinc</keyword>
<evidence type="ECO:0000256" key="2">
    <source>
        <dbReference type="ARBA" id="ARBA00022723"/>
    </source>
</evidence>
<reference evidence="7 8" key="1">
    <citation type="submission" date="2017-07" db="EMBL/GenBank/DDBJ databases">
        <title>Sandarakinorhabdus cyanobacteriorum sp. nov., a novel bacterium isolated from cyanobacterial aggregates in a eutrophic lake.</title>
        <authorList>
            <person name="Cai H."/>
        </authorList>
    </citation>
    <scope>NUCLEOTIDE SEQUENCE [LARGE SCALE GENOMIC DNA]</scope>
    <source>
        <strain evidence="7 8">TH057</strain>
    </source>
</reference>
<evidence type="ECO:0000313" key="8">
    <source>
        <dbReference type="Proteomes" id="UP000216991"/>
    </source>
</evidence>
<evidence type="ECO:0000313" key="7">
    <source>
        <dbReference type="EMBL" id="OYQ24769.1"/>
    </source>
</evidence>
<dbReference type="OrthoDB" id="2052122at2"/>
<feature type="domain" description="DAPG hydrolase PhiG" evidence="6">
    <location>
        <begin position="57"/>
        <end position="251"/>
    </location>
</feature>
<sequence length="257" mass="28403">MARWTEIAEPHDLAPWQRPLRPPPEGLAPLLAAGVQAAAGSPLPFGRMIDADGRPDGVWRHPDGRLTVACTTPMPGVTAAMWDWWFGWHSLSSARYRLWHPDAHRRSRLAEDRRRLPPGRARYVGNVSAVDEYIGTQMTRLAIAFVPPAEFGFDSSRIDALGTAICAHVSLRDLGLEQGQLVHLIVDDAGGCTMHSRFLLGQFRHRLPLLASLCNRPAVRRRLVSDAIGLALLRHCAEEMHHLAGLLPALHARFGAD</sequence>
<accession>A0A255Y6B9</accession>